<proteinExistence type="predicted"/>
<name>A0ACC1RRI2_9HYPO</name>
<comment type="caution">
    <text evidence="1">The sequence shown here is derived from an EMBL/GenBank/DDBJ whole genome shotgun (WGS) entry which is preliminary data.</text>
</comment>
<evidence type="ECO:0000313" key="2">
    <source>
        <dbReference type="Proteomes" id="UP001148629"/>
    </source>
</evidence>
<keyword evidence="2" id="KW-1185">Reference proteome</keyword>
<sequence>MSCFEEQSPTKVFRCLSEFILKVAEQERENWACFRFALFQKMHSPDCYELNKESNDEIFQALISRATSLVDIVCGTPCALAEFADHSSWVPDLIVTDEAPRLSETMSLLLPAKWPHAAGLFIGDTNQLQPLALCKAQRDFKPVFGLQREISLFKRMENMYRLTFILRRNYRARLDAVQWAQKDLYANQMSIVYQDHTPATEAFTEWTFKVFGVRSTTVMIRPSGSSEAKVGHAFVNQANVNFVTQLVVQLYRQAELVNADDAQKNMTTTDEKNKVRVRRASILILTPYSTQKSSYQSTLQQMRNSEVPKALVKVCTVDEATNSEADVVIVDCVRTTDMGPINDIHCLSVMMTRARIGTILVGTTSKIAFAPPFKELVEYMQDRKSIIDQPKQCIKTRWNNMCDNCIQPGHTASICTFKPKCKTCNGDTHATRHCPKSWEDAIWLHADEPVKADDGINRDCFADNSAHVNVGKRVKKKSTRARFLRMSFRTRGSGREGDGGDGGTSRAD</sequence>
<organism evidence="1 2">
    <name type="scientific">Fusarium decemcellulare</name>
    <dbReference type="NCBI Taxonomy" id="57161"/>
    <lineage>
        <taxon>Eukaryota</taxon>
        <taxon>Fungi</taxon>
        <taxon>Dikarya</taxon>
        <taxon>Ascomycota</taxon>
        <taxon>Pezizomycotina</taxon>
        <taxon>Sordariomycetes</taxon>
        <taxon>Hypocreomycetidae</taxon>
        <taxon>Hypocreales</taxon>
        <taxon>Nectriaceae</taxon>
        <taxon>Fusarium</taxon>
        <taxon>Fusarium decemcellulare species complex</taxon>
    </lineage>
</organism>
<protein>
    <submittedName>
        <fullName evidence="1">Uncharacterized protein</fullName>
    </submittedName>
</protein>
<accession>A0ACC1RRI2</accession>
<dbReference type="Proteomes" id="UP001148629">
    <property type="component" value="Unassembled WGS sequence"/>
</dbReference>
<dbReference type="EMBL" id="JANRMS010001973">
    <property type="protein sequence ID" value="KAJ3525053.1"/>
    <property type="molecule type" value="Genomic_DNA"/>
</dbReference>
<gene>
    <name evidence="1" type="ORF">NM208_g11809</name>
</gene>
<reference evidence="1" key="1">
    <citation type="submission" date="2022-08" db="EMBL/GenBank/DDBJ databases">
        <title>Genome Sequence of Fusarium decemcellulare.</title>
        <authorList>
            <person name="Buettner E."/>
        </authorList>
    </citation>
    <scope>NUCLEOTIDE SEQUENCE</scope>
    <source>
        <strain evidence="1">Babe19</strain>
    </source>
</reference>
<evidence type="ECO:0000313" key="1">
    <source>
        <dbReference type="EMBL" id="KAJ3525053.1"/>
    </source>
</evidence>